<keyword evidence="3" id="KW-1003">Cell membrane</keyword>
<feature type="transmembrane region" description="Helical" evidence="7">
    <location>
        <begin position="222"/>
        <end position="245"/>
    </location>
</feature>
<dbReference type="PANTHER" id="PTHR43266:SF2">
    <property type="entry name" value="MAJOR FACILITATOR SUPERFAMILY (MFS) PROFILE DOMAIN-CONTAINING PROTEIN"/>
    <property type="match status" value="1"/>
</dbReference>
<dbReference type="Proteomes" id="UP000628775">
    <property type="component" value="Unassembled WGS sequence"/>
</dbReference>
<gene>
    <name evidence="8" type="ORF">GCM10011391_08850</name>
</gene>
<evidence type="ECO:0000256" key="5">
    <source>
        <dbReference type="ARBA" id="ARBA00022989"/>
    </source>
</evidence>
<evidence type="ECO:0000256" key="6">
    <source>
        <dbReference type="ARBA" id="ARBA00023136"/>
    </source>
</evidence>
<feature type="transmembrane region" description="Helical" evidence="7">
    <location>
        <begin position="288"/>
        <end position="308"/>
    </location>
</feature>
<dbReference type="GO" id="GO:0022857">
    <property type="term" value="F:transmembrane transporter activity"/>
    <property type="evidence" value="ECO:0007669"/>
    <property type="project" value="InterPro"/>
</dbReference>
<reference evidence="8" key="1">
    <citation type="journal article" date="2014" name="Int. J. Syst. Evol. Microbiol.">
        <title>Complete genome sequence of Corynebacterium casei LMG S-19264T (=DSM 44701T), isolated from a smear-ripened cheese.</title>
        <authorList>
            <consortium name="US DOE Joint Genome Institute (JGI-PGF)"/>
            <person name="Walter F."/>
            <person name="Albersmeier A."/>
            <person name="Kalinowski J."/>
            <person name="Ruckert C."/>
        </authorList>
    </citation>
    <scope>NUCLEOTIDE SEQUENCE</scope>
    <source>
        <strain evidence="8">CGMCC 1.15371</strain>
    </source>
</reference>
<feature type="transmembrane region" description="Helical" evidence="7">
    <location>
        <begin position="99"/>
        <end position="115"/>
    </location>
</feature>
<evidence type="ECO:0000313" key="8">
    <source>
        <dbReference type="EMBL" id="GGE32414.1"/>
    </source>
</evidence>
<proteinExistence type="predicted"/>
<dbReference type="Gene3D" id="1.20.1250.20">
    <property type="entry name" value="MFS general substrate transporter like domains"/>
    <property type="match status" value="1"/>
</dbReference>
<evidence type="ECO:0000313" key="9">
    <source>
        <dbReference type="Proteomes" id="UP000628775"/>
    </source>
</evidence>
<dbReference type="PANTHER" id="PTHR43266">
    <property type="entry name" value="MACROLIDE-EFFLUX PROTEIN"/>
    <property type="match status" value="1"/>
</dbReference>
<evidence type="ECO:0000256" key="3">
    <source>
        <dbReference type="ARBA" id="ARBA00022475"/>
    </source>
</evidence>
<keyword evidence="2" id="KW-0813">Transport</keyword>
<feature type="transmembrane region" description="Helical" evidence="7">
    <location>
        <begin position="314"/>
        <end position="339"/>
    </location>
</feature>
<dbReference type="SUPFAM" id="SSF103473">
    <property type="entry name" value="MFS general substrate transporter"/>
    <property type="match status" value="1"/>
</dbReference>
<dbReference type="Pfam" id="PF07690">
    <property type="entry name" value="MFS_1"/>
    <property type="match status" value="1"/>
</dbReference>
<organism evidence="8 9">
    <name type="scientific">Pullulanibacillus camelliae</name>
    <dbReference type="NCBI Taxonomy" id="1707096"/>
    <lineage>
        <taxon>Bacteria</taxon>
        <taxon>Bacillati</taxon>
        <taxon>Bacillota</taxon>
        <taxon>Bacilli</taxon>
        <taxon>Bacillales</taxon>
        <taxon>Sporolactobacillaceae</taxon>
        <taxon>Pullulanibacillus</taxon>
    </lineage>
</organism>
<comment type="subcellular location">
    <subcellularLocation>
        <location evidence="1">Cell membrane</location>
        <topology evidence="1">Multi-pass membrane protein</topology>
    </subcellularLocation>
</comment>
<dbReference type="InterPro" id="IPR011701">
    <property type="entry name" value="MFS"/>
</dbReference>
<evidence type="ECO:0000256" key="2">
    <source>
        <dbReference type="ARBA" id="ARBA00022448"/>
    </source>
</evidence>
<keyword evidence="9" id="KW-1185">Reference proteome</keyword>
<comment type="caution">
    <text evidence="8">The sequence shown here is derived from an EMBL/GenBank/DDBJ whole genome shotgun (WGS) entry which is preliminary data.</text>
</comment>
<evidence type="ECO:0000256" key="1">
    <source>
        <dbReference type="ARBA" id="ARBA00004651"/>
    </source>
</evidence>
<dbReference type="InterPro" id="IPR036259">
    <property type="entry name" value="MFS_trans_sf"/>
</dbReference>
<name>A0A8J2VMC2_9BACL</name>
<reference evidence="8" key="2">
    <citation type="submission" date="2020-09" db="EMBL/GenBank/DDBJ databases">
        <authorList>
            <person name="Sun Q."/>
            <person name="Zhou Y."/>
        </authorList>
    </citation>
    <scope>NUCLEOTIDE SEQUENCE</scope>
    <source>
        <strain evidence="8">CGMCC 1.15371</strain>
    </source>
</reference>
<keyword evidence="4 7" id="KW-0812">Transmembrane</keyword>
<evidence type="ECO:0000256" key="4">
    <source>
        <dbReference type="ARBA" id="ARBA00022692"/>
    </source>
</evidence>
<protein>
    <submittedName>
        <fullName evidence="8">MFS transporter</fullName>
    </submittedName>
</protein>
<feature type="transmembrane region" description="Helical" evidence="7">
    <location>
        <begin position="379"/>
        <end position="399"/>
    </location>
</feature>
<dbReference type="GO" id="GO:0005886">
    <property type="term" value="C:plasma membrane"/>
    <property type="evidence" value="ECO:0007669"/>
    <property type="project" value="UniProtKB-SubCell"/>
</dbReference>
<dbReference type="EMBL" id="BMIR01000002">
    <property type="protein sequence ID" value="GGE32414.1"/>
    <property type="molecule type" value="Genomic_DNA"/>
</dbReference>
<keyword evidence="5 7" id="KW-1133">Transmembrane helix</keyword>
<feature type="transmembrane region" description="Helical" evidence="7">
    <location>
        <begin position="351"/>
        <end position="373"/>
    </location>
</feature>
<dbReference type="RefSeq" id="WP_188689692.1">
    <property type="nucleotide sequence ID" value="NZ_BMIR01000002.1"/>
</dbReference>
<sequence>MNRALLKNRSFVFLISAQTVSNMGDWFNILALMTLLALKWNASPFALSAAMLCLAVPNIFLGSLSGVIADRFNRKYLMIATDILRAIVVIGIIFSNHLWQVYSLLCLLTIFSSLFQPAKEGKLRELVDNDLLQSAVATSELINNGTKVIGPMISGVLVATVGVEWSFYLDSFSFILSALLLLLIPGKHLAEAAIETTNEKGSNGFWSQFSAGFHFIKTKPQLLTGMIVFCIMLFSLQICDSQFPILLREIPSHPIRLLGWVMAGSGLGTVIAALYLNNKEIHSALKALSTGACLVGTGYILCAAFIHIPVMILMISYPIVGTILGFSFGLGVIHFNVMAQKTTPNHFTGRVFGTIGSATTLAAVIGILSGGIISKLFGAVFTFILSGVLLILVGIIVYIGRRTFEGGNGIAESNGGTHQQTQE</sequence>
<feature type="transmembrane region" description="Helical" evidence="7">
    <location>
        <begin position="257"/>
        <end position="276"/>
    </location>
</feature>
<dbReference type="InterPro" id="IPR022324">
    <property type="entry name" value="Bacilysin_exporter_BacE_put"/>
</dbReference>
<dbReference type="PRINTS" id="PR01988">
    <property type="entry name" value="EXPORTERBACE"/>
</dbReference>
<feature type="transmembrane region" description="Helical" evidence="7">
    <location>
        <begin position="44"/>
        <end position="64"/>
    </location>
</feature>
<accession>A0A8J2VMC2</accession>
<dbReference type="CDD" id="cd06173">
    <property type="entry name" value="MFS_MefA_like"/>
    <property type="match status" value="1"/>
</dbReference>
<evidence type="ECO:0000256" key="7">
    <source>
        <dbReference type="SAM" id="Phobius"/>
    </source>
</evidence>
<keyword evidence="6 7" id="KW-0472">Membrane</keyword>
<feature type="transmembrane region" description="Helical" evidence="7">
    <location>
        <begin position="12"/>
        <end position="38"/>
    </location>
</feature>
<dbReference type="AlphaFoldDB" id="A0A8J2VMC2"/>